<keyword evidence="1" id="KW-1133">Transmembrane helix</keyword>
<keyword evidence="1" id="KW-0472">Membrane</keyword>
<gene>
    <name evidence="2" type="ORF">PN492_19550</name>
</gene>
<dbReference type="Proteomes" id="UP001212123">
    <property type="component" value="Unassembled WGS sequence"/>
</dbReference>
<protein>
    <submittedName>
        <fullName evidence="2">Uncharacterized protein</fullName>
    </submittedName>
</protein>
<reference evidence="2 3" key="1">
    <citation type="submission" date="2023-01" db="EMBL/GenBank/DDBJ databases">
        <title>Genomes from the Australian National Cyanobacteria Reference Collection.</title>
        <authorList>
            <person name="Willis A."/>
            <person name="Lee E.M.F."/>
        </authorList>
    </citation>
    <scope>NUCLEOTIDE SEQUENCE [LARGE SCALE GENOMIC DNA]</scope>
    <source>
        <strain evidence="2 3">CS-537/01</strain>
    </source>
</reference>
<keyword evidence="3" id="KW-1185">Reference proteome</keyword>
<sequence length="84" mass="9755">MNYPYTKINKNKIFSNILRKLYRKWIISISHSYLKPREVKPKPFTQIMKILVAFVALTTVVSVFSFGIYQQLSGTCPAGKKKEL</sequence>
<dbReference type="RefSeq" id="WP_271806218.1">
    <property type="nucleotide sequence ID" value="NZ_JAQMTU010000127.1"/>
</dbReference>
<feature type="transmembrane region" description="Helical" evidence="1">
    <location>
        <begin position="50"/>
        <end position="69"/>
    </location>
</feature>
<accession>A0ABT5A9Y1</accession>
<comment type="caution">
    <text evidence="2">The sequence shown here is derived from an EMBL/GenBank/DDBJ whole genome shotgun (WGS) entry which is preliminary data.</text>
</comment>
<evidence type="ECO:0000256" key="1">
    <source>
        <dbReference type="SAM" id="Phobius"/>
    </source>
</evidence>
<dbReference type="EMBL" id="JAQMTU010000127">
    <property type="protein sequence ID" value="MDB9488717.1"/>
    <property type="molecule type" value="Genomic_DNA"/>
</dbReference>
<keyword evidence="1" id="KW-0812">Transmembrane</keyword>
<evidence type="ECO:0000313" key="3">
    <source>
        <dbReference type="Proteomes" id="UP001212123"/>
    </source>
</evidence>
<proteinExistence type="predicted"/>
<name>A0ABT5A9Y1_9CYAN</name>
<evidence type="ECO:0000313" key="2">
    <source>
        <dbReference type="EMBL" id="MDB9488717.1"/>
    </source>
</evidence>
<organism evidence="2 3">
    <name type="scientific">Dolichospermum circinale CS-537/01</name>
    <dbReference type="NCBI Taxonomy" id="3021739"/>
    <lineage>
        <taxon>Bacteria</taxon>
        <taxon>Bacillati</taxon>
        <taxon>Cyanobacteriota</taxon>
        <taxon>Cyanophyceae</taxon>
        <taxon>Nostocales</taxon>
        <taxon>Aphanizomenonaceae</taxon>
        <taxon>Dolichospermum</taxon>
        <taxon>Dolichospermum circinale</taxon>
    </lineage>
</organism>